<keyword evidence="1" id="KW-0560">Oxidoreductase</keyword>
<evidence type="ECO:0000313" key="2">
    <source>
        <dbReference type="Proteomes" id="UP000827976"/>
    </source>
</evidence>
<reference evidence="2" key="1">
    <citation type="journal article" date="2022" name="Nat. Commun.">
        <title>Chromosome evolution and the genetic basis of agronomically important traits in greater yam.</title>
        <authorList>
            <person name="Bredeson J.V."/>
            <person name="Lyons J.B."/>
            <person name="Oniyinde I.O."/>
            <person name="Okereke N.R."/>
            <person name="Kolade O."/>
            <person name="Nnabue I."/>
            <person name="Nwadili C.O."/>
            <person name="Hribova E."/>
            <person name="Parker M."/>
            <person name="Nwogha J."/>
            <person name="Shu S."/>
            <person name="Carlson J."/>
            <person name="Kariba R."/>
            <person name="Muthemba S."/>
            <person name="Knop K."/>
            <person name="Barton G.J."/>
            <person name="Sherwood A.V."/>
            <person name="Lopez-Montes A."/>
            <person name="Asiedu R."/>
            <person name="Jamnadass R."/>
            <person name="Muchugi A."/>
            <person name="Goodstein D."/>
            <person name="Egesi C.N."/>
            <person name="Featherston J."/>
            <person name="Asfaw A."/>
            <person name="Simpson G.G."/>
            <person name="Dolezel J."/>
            <person name="Hendre P.S."/>
            <person name="Van Deynze A."/>
            <person name="Kumar P.L."/>
            <person name="Obidiegwu J.E."/>
            <person name="Bhattacharjee R."/>
            <person name="Rokhsar D.S."/>
        </authorList>
    </citation>
    <scope>NUCLEOTIDE SEQUENCE [LARGE SCALE GENOMIC DNA]</scope>
    <source>
        <strain evidence="2">cv. TDa95/00328</strain>
    </source>
</reference>
<protein>
    <submittedName>
        <fullName evidence="1">Flavonoid 3'-monooxygenase protein</fullName>
        <ecNumber evidence="1">1.14.14.82</ecNumber>
    </submittedName>
</protein>
<name>A0ACB7UWE6_DIOAL</name>
<accession>A0ACB7UWE6</accession>
<dbReference type="EMBL" id="CM037023">
    <property type="protein sequence ID" value="KAH7665215.1"/>
    <property type="molecule type" value="Genomic_DNA"/>
</dbReference>
<keyword evidence="2" id="KW-1185">Reference proteome</keyword>
<organism evidence="1 2">
    <name type="scientific">Dioscorea alata</name>
    <name type="common">Purple yam</name>
    <dbReference type="NCBI Taxonomy" id="55571"/>
    <lineage>
        <taxon>Eukaryota</taxon>
        <taxon>Viridiplantae</taxon>
        <taxon>Streptophyta</taxon>
        <taxon>Embryophyta</taxon>
        <taxon>Tracheophyta</taxon>
        <taxon>Spermatophyta</taxon>
        <taxon>Magnoliopsida</taxon>
        <taxon>Liliopsida</taxon>
        <taxon>Dioscoreales</taxon>
        <taxon>Dioscoreaceae</taxon>
        <taxon>Dioscorea</taxon>
    </lineage>
</organism>
<comment type="caution">
    <text evidence="1">The sequence shown here is derived from an EMBL/GenBank/DDBJ whole genome shotgun (WGS) entry which is preliminary data.</text>
</comment>
<dbReference type="EC" id="1.14.14.82" evidence="1"/>
<evidence type="ECO:0000313" key="1">
    <source>
        <dbReference type="EMBL" id="KAH7665215.1"/>
    </source>
</evidence>
<gene>
    <name evidence="1" type="ORF">IHE45_13G018100</name>
</gene>
<dbReference type="Proteomes" id="UP000827976">
    <property type="component" value="Chromosome 13"/>
</dbReference>
<proteinExistence type="predicted"/>
<sequence>MHRRSPEKHKTVTMASLFLLLTILLISTIFIIFISISNKKNKTSKAPLPPGPTGWPIIGNLLQIGSKPQETLHALSKIYGPLYRLQLGSVTVVVANSPDVASQFLRTLDTNFCNRPPFTIGEHMGYGFKAPGSMPYGPGWLMFRRLCNIHLFSHKALDDLRHVREEEVSLLARKFVQAKDTSISVGVEVGKELNACAANALTRALFRRRVFEEDNGPDVEEFRKVLEENLKLATGLNIEDFIPWVKAWDVRGFVAKLKRLHRWYDNTLTKIIDEHKTKPKIAIEGEAEGKDLLSVLLRLKEADVKDKETDNYKLTDTDIKALLTDLFIGGTDTTSLMVEWALVELIRHPHILAAAQKELDSIVGQSRLVSELDLSDIPLLEAIIKETFRLHPPVPHLIPHTASEACEVAGYHIPKATVLLVNVWTICRDPEIWPRPMEFDPSRFLPGGKHFEVDVKGSHFELIPFGAGRRICIGMRLGLRMTTLLLASLVHGFDWALPDGLSPENMNMDVEYGLTLERVVPLVARPIPRLAPDAYVV</sequence>